<dbReference type="InterPro" id="IPR041347">
    <property type="entry name" value="MftR_C"/>
</dbReference>
<dbReference type="GO" id="GO:0003700">
    <property type="term" value="F:DNA-binding transcription factor activity"/>
    <property type="evidence" value="ECO:0007669"/>
    <property type="project" value="TreeGrafter"/>
</dbReference>
<evidence type="ECO:0000256" key="1">
    <source>
        <dbReference type="ARBA" id="ARBA00023015"/>
    </source>
</evidence>
<dbReference type="Proteomes" id="UP000199690">
    <property type="component" value="Unassembled WGS sequence"/>
</dbReference>
<dbReference type="PROSITE" id="PS01081">
    <property type="entry name" value="HTH_TETR_1"/>
    <property type="match status" value="1"/>
</dbReference>
<dbReference type="GO" id="GO:0000976">
    <property type="term" value="F:transcription cis-regulatory region binding"/>
    <property type="evidence" value="ECO:0007669"/>
    <property type="project" value="TreeGrafter"/>
</dbReference>
<organism evidence="6 9">
    <name type="scientific">Saccharopolyspora kobensis</name>
    <dbReference type="NCBI Taxonomy" id="146035"/>
    <lineage>
        <taxon>Bacteria</taxon>
        <taxon>Bacillati</taxon>
        <taxon>Actinomycetota</taxon>
        <taxon>Actinomycetes</taxon>
        <taxon>Pseudonocardiales</taxon>
        <taxon>Pseudonocardiaceae</taxon>
        <taxon>Saccharopolyspora</taxon>
    </lineage>
</organism>
<dbReference type="Gene3D" id="1.10.10.60">
    <property type="entry name" value="Homeodomain-like"/>
    <property type="match status" value="1"/>
</dbReference>
<reference evidence="6" key="1">
    <citation type="submission" date="2016-10" db="EMBL/GenBank/DDBJ databases">
        <authorList>
            <person name="de Groot N.N."/>
        </authorList>
    </citation>
    <scope>NUCLEOTIDE SEQUENCE [LARGE SCALE GENOMIC DNA]</scope>
    <source>
        <strain evidence="6">ATCC 20501</strain>
    </source>
</reference>
<evidence type="ECO:0000256" key="2">
    <source>
        <dbReference type="ARBA" id="ARBA00023125"/>
    </source>
</evidence>
<dbReference type="PROSITE" id="PS50977">
    <property type="entry name" value="HTH_TETR_2"/>
    <property type="match status" value="1"/>
</dbReference>
<evidence type="ECO:0000256" key="4">
    <source>
        <dbReference type="PROSITE-ProRule" id="PRU00335"/>
    </source>
</evidence>
<gene>
    <name evidence="6" type="ORF">SAMN02982929_01527</name>
    <name evidence="7" type="ORF">SAMN05216506_11197</name>
</gene>
<keyword evidence="1" id="KW-0805">Transcription regulation</keyword>
<dbReference type="Pfam" id="PF00440">
    <property type="entry name" value="TetR_N"/>
    <property type="match status" value="1"/>
</dbReference>
<accession>A0A1H5XIU3</accession>
<evidence type="ECO:0000313" key="7">
    <source>
        <dbReference type="EMBL" id="SFE42587.1"/>
    </source>
</evidence>
<evidence type="ECO:0000259" key="5">
    <source>
        <dbReference type="PROSITE" id="PS50977"/>
    </source>
</evidence>
<dbReference type="PRINTS" id="PR00455">
    <property type="entry name" value="HTHTETR"/>
</dbReference>
<protein>
    <submittedName>
        <fullName evidence="6">Transcriptional regulator, TetR family</fullName>
    </submittedName>
</protein>
<dbReference type="EMBL" id="FOME01000011">
    <property type="protein sequence ID" value="SFE42587.1"/>
    <property type="molecule type" value="Genomic_DNA"/>
</dbReference>
<dbReference type="Proteomes" id="UP000236729">
    <property type="component" value="Unassembled WGS sequence"/>
</dbReference>
<dbReference type="SUPFAM" id="SSF46689">
    <property type="entry name" value="Homeodomain-like"/>
    <property type="match status" value="1"/>
</dbReference>
<dbReference type="InterPro" id="IPR001647">
    <property type="entry name" value="HTH_TetR"/>
</dbReference>
<keyword evidence="8" id="KW-1185">Reference proteome</keyword>
<dbReference type="EMBL" id="FNVB01000002">
    <property type="protein sequence ID" value="SEG11156.1"/>
    <property type="molecule type" value="Genomic_DNA"/>
</dbReference>
<dbReference type="Gene3D" id="1.10.357.10">
    <property type="entry name" value="Tetracycline Repressor, domain 2"/>
    <property type="match status" value="1"/>
</dbReference>
<dbReference type="InterPro" id="IPR050109">
    <property type="entry name" value="HTH-type_TetR-like_transc_reg"/>
</dbReference>
<keyword evidence="3" id="KW-0804">Transcription</keyword>
<dbReference type="InterPro" id="IPR009057">
    <property type="entry name" value="Homeodomain-like_sf"/>
</dbReference>
<keyword evidence="2 4" id="KW-0238">DNA-binding</keyword>
<accession>A0A1I2AFV3</accession>
<reference evidence="8 9" key="2">
    <citation type="submission" date="2016-10" db="EMBL/GenBank/DDBJ databases">
        <authorList>
            <person name="Varghese N."/>
            <person name="Submissions S."/>
        </authorList>
    </citation>
    <scope>NUCLEOTIDE SEQUENCE [LARGE SCALE GENOMIC DNA]</scope>
    <source>
        <strain evidence="9">ATCC 20501</strain>
        <strain evidence="7 8">CGMCC 4.3529</strain>
    </source>
</reference>
<dbReference type="PANTHER" id="PTHR30055">
    <property type="entry name" value="HTH-TYPE TRANSCRIPTIONAL REGULATOR RUTR"/>
    <property type="match status" value="1"/>
</dbReference>
<sequence>MTYVSACRNGRMGGMNVPNDQGGLRARKKQRTRAALIDAGLDLFLAHGYEATSVDQIAAAVDVSARTFFRYFASKEDIALAKGTEFDELVLDALASRPAADPPLEALRAAMLDALRESAADSGVQRFLVTQHLINKTPALLAGNLRRAAGAEARLTAEIAKRQGLDPAEDMRPRVLVAAVCGALRIGLEATCADPSREPARMVELVEQAIDLATAGIPQRWGEDPHRW</sequence>
<proteinExistence type="predicted"/>
<feature type="domain" description="HTH tetR-type" evidence="5">
    <location>
        <begin position="30"/>
        <end position="90"/>
    </location>
</feature>
<dbReference type="InterPro" id="IPR023772">
    <property type="entry name" value="DNA-bd_HTH_TetR-type_CS"/>
</dbReference>
<evidence type="ECO:0000313" key="9">
    <source>
        <dbReference type="Proteomes" id="UP000236729"/>
    </source>
</evidence>
<dbReference type="PANTHER" id="PTHR30055:SF234">
    <property type="entry name" value="HTH-TYPE TRANSCRIPTIONAL REGULATOR BETI"/>
    <property type="match status" value="1"/>
</dbReference>
<dbReference type="Pfam" id="PF17754">
    <property type="entry name" value="TetR_C_14"/>
    <property type="match status" value="1"/>
</dbReference>
<evidence type="ECO:0000256" key="3">
    <source>
        <dbReference type="ARBA" id="ARBA00023163"/>
    </source>
</evidence>
<evidence type="ECO:0000313" key="6">
    <source>
        <dbReference type="EMBL" id="SEG11156.1"/>
    </source>
</evidence>
<feature type="DNA-binding region" description="H-T-H motif" evidence="4">
    <location>
        <begin position="53"/>
        <end position="72"/>
    </location>
</feature>
<name>A0A1H5XIU3_9PSEU</name>
<dbReference type="AlphaFoldDB" id="A0A1H5XIU3"/>
<dbReference type="SMR" id="A0A1H5XIU3"/>
<evidence type="ECO:0000313" key="8">
    <source>
        <dbReference type="Proteomes" id="UP000199690"/>
    </source>
</evidence>